<accession>A0A1C4AF66</accession>
<reference evidence="1 2" key="1">
    <citation type="submission" date="2016-05" db="EMBL/GenBank/DDBJ databases">
        <title>Bacillus thuringiensis and Bacillus weihenstephanensis as novel biocontrol agents of wilt causing Verticillium species.</title>
        <authorList>
            <person name="Hollensteiner J."/>
            <person name="Wemheuer F."/>
            <person name="Harting R."/>
            <person name="Kolarzyk A."/>
            <person name="Diaz-Valerio S."/>
            <person name="Poehlein A."/>
            <person name="Brzuszkiewicz E."/>
            <person name="Nesemann K."/>
            <person name="Braus-Stromeyer S."/>
            <person name="Braus G."/>
            <person name="Daniel R."/>
            <person name="Liesegang H."/>
        </authorList>
    </citation>
    <scope>NUCLEOTIDE SEQUENCE [LARGE SCALE GENOMIC DNA]</scope>
    <source>
        <strain evidence="1 2">GOE11</strain>
    </source>
</reference>
<gene>
    <name evidence="1" type="ORF">BWGOE11_11460</name>
</gene>
<dbReference type="AlphaFoldDB" id="A0A1C4AF66"/>
<evidence type="ECO:0000313" key="2">
    <source>
        <dbReference type="Proteomes" id="UP000175835"/>
    </source>
</evidence>
<proteinExistence type="predicted"/>
<protein>
    <submittedName>
        <fullName evidence="1">Uncharacterized protein</fullName>
    </submittedName>
</protein>
<dbReference type="RefSeq" id="WP_002162343.1">
    <property type="nucleotide sequence ID" value="NZ_FMBF01000015.1"/>
</dbReference>
<dbReference type="PATRIC" id="fig|86662.28.peg.1133"/>
<evidence type="ECO:0000313" key="1">
    <source>
        <dbReference type="EMBL" id="OFD99057.1"/>
    </source>
</evidence>
<comment type="caution">
    <text evidence="1">The sequence shown here is derived from an EMBL/GenBank/DDBJ whole genome shotgun (WGS) entry which is preliminary data.</text>
</comment>
<name>A0A1C4AF66_BACMY</name>
<dbReference type="Proteomes" id="UP000175835">
    <property type="component" value="Unassembled WGS sequence"/>
</dbReference>
<organism evidence="1 2">
    <name type="scientific">Bacillus mycoides</name>
    <dbReference type="NCBI Taxonomy" id="1405"/>
    <lineage>
        <taxon>Bacteria</taxon>
        <taxon>Bacillati</taxon>
        <taxon>Bacillota</taxon>
        <taxon>Bacilli</taxon>
        <taxon>Bacillales</taxon>
        <taxon>Bacillaceae</taxon>
        <taxon>Bacillus</taxon>
        <taxon>Bacillus cereus group</taxon>
    </lineage>
</organism>
<sequence>MAMKIFTVKNGSKTEICIKELIEEGVARLPLFEKKMKILDFSLDL</sequence>
<dbReference type="EMBL" id="LXLX01000020">
    <property type="protein sequence ID" value="OFD99057.1"/>
    <property type="molecule type" value="Genomic_DNA"/>
</dbReference>